<keyword evidence="1" id="KW-0472">Membrane</keyword>
<feature type="transmembrane region" description="Helical" evidence="1">
    <location>
        <begin position="152"/>
        <end position="174"/>
    </location>
</feature>
<dbReference type="InterPro" id="IPR007038">
    <property type="entry name" value="HupE_UreJ"/>
</dbReference>
<feature type="transmembrane region" description="Helical" evidence="1">
    <location>
        <begin position="77"/>
        <end position="99"/>
    </location>
</feature>
<keyword evidence="1" id="KW-1133">Transmembrane helix</keyword>
<dbReference type="Pfam" id="PF04955">
    <property type="entry name" value="HupE_UreJ"/>
    <property type="match status" value="1"/>
</dbReference>
<dbReference type="PIRSF" id="PIRSF016919">
    <property type="entry name" value="HupE_UreJ"/>
    <property type="match status" value="1"/>
</dbReference>
<evidence type="ECO:0000313" key="3">
    <source>
        <dbReference type="EMBL" id="XBO73497.1"/>
    </source>
</evidence>
<evidence type="ECO:0000256" key="1">
    <source>
        <dbReference type="SAM" id="Phobius"/>
    </source>
</evidence>
<organism evidence="3">
    <name type="scientific">Halomonas sp. H10-59</name>
    <dbReference type="NCBI Taxonomy" id="2950874"/>
    <lineage>
        <taxon>Bacteria</taxon>
        <taxon>Pseudomonadati</taxon>
        <taxon>Pseudomonadota</taxon>
        <taxon>Gammaproteobacteria</taxon>
        <taxon>Oceanospirillales</taxon>
        <taxon>Halomonadaceae</taxon>
        <taxon>Halomonas</taxon>
    </lineage>
</organism>
<feature type="transmembrane region" description="Helical" evidence="1">
    <location>
        <begin position="45"/>
        <end position="65"/>
    </location>
</feature>
<feature type="chain" id="PRO_5043515321" evidence="2">
    <location>
        <begin position="30"/>
        <end position="204"/>
    </location>
</feature>
<proteinExistence type="predicted"/>
<accession>A0AAU7KPP4</accession>
<feature type="signal peptide" evidence="2">
    <location>
        <begin position="1"/>
        <end position="29"/>
    </location>
</feature>
<sequence>MTQRSRVSSRSLAIAGAMAAGLVAPLALAHPGHGVEHGGLAAGLMHPWLGLDHLLAMAAIGLWSLGQGAAMRRFTPLMALAGMLAGAGLALSGALPAGALPGVEGGIALSVLIAGVMVAVLMRLPAALGGGLVIALMTMHGIAHGAEMPAAASLVAYVVGFSASTLAITMLARVLGGWLASREQRLVRALGAAIAVCGGVLALS</sequence>
<protein>
    <submittedName>
        <fullName evidence="3">HupE/UreJ family protein</fullName>
    </submittedName>
</protein>
<dbReference type="AlphaFoldDB" id="A0AAU7KPP4"/>
<dbReference type="EMBL" id="CP098828">
    <property type="protein sequence ID" value="XBO73497.1"/>
    <property type="molecule type" value="Genomic_DNA"/>
</dbReference>
<gene>
    <name evidence="3" type="ORF">NFG57_11660</name>
</gene>
<feature type="transmembrane region" description="Helical" evidence="1">
    <location>
        <begin position="186"/>
        <end position="203"/>
    </location>
</feature>
<feature type="transmembrane region" description="Helical" evidence="1">
    <location>
        <begin position="105"/>
        <end position="122"/>
    </location>
</feature>
<keyword evidence="1" id="KW-0812">Transmembrane</keyword>
<keyword evidence="2" id="KW-0732">Signal</keyword>
<dbReference type="RefSeq" id="WP_348814369.1">
    <property type="nucleotide sequence ID" value="NZ_CP098828.1"/>
</dbReference>
<reference evidence="3" key="1">
    <citation type="submission" date="2022-06" db="EMBL/GenBank/DDBJ databases">
        <title>A novel DMS-producing enzyme.</title>
        <authorList>
            <person name="Zhang Y."/>
        </authorList>
    </citation>
    <scope>NUCLEOTIDE SEQUENCE</scope>
    <source>
        <strain evidence="3">H10-59</strain>
    </source>
</reference>
<evidence type="ECO:0000256" key="2">
    <source>
        <dbReference type="SAM" id="SignalP"/>
    </source>
</evidence>
<name>A0AAU7KPP4_9GAMM</name>